<feature type="domain" description="Lantibiotic dehydratase N-terminal" evidence="1">
    <location>
        <begin position="28"/>
        <end position="441"/>
    </location>
</feature>
<evidence type="ECO:0000313" key="3">
    <source>
        <dbReference type="Proteomes" id="UP001596512"/>
    </source>
</evidence>
<reference evidence="3" key="1">
    <citation type="journal article" date="2019" name="Int. J. Syst. Evol. Microbiol.">
        <title>The Global Catalogue of Microorganisms (GCM) 10K type strain sequencing project: providing services to taxonomists for standard genome sequencing and annotation.</title>
        <authorList>
            <consortium name="The Broad Institute Genomics Platform"/>
            <consortium name="The Broad Institute Genome Sequencing Center for Infectious Disease"/>
            <person name="Wu L."/>
            <person name="Ma J."/>
        </authorList>
    </citation>
    <scope>NUCLEOTIDE SEQUENCE [LARGE SCALE GENOMIC DNA]</scope>
    <source>
        <strain evidence="3">JCM 17695</strain>
    </source>
</reference>
<dbReference type="EMBL" id="JBHTEY010000004">
    <property type="protein sequence ID" value="MFC7614599.1"/>
    <property type="molecule type" value="Genomic_DNA"/>
</dbReference>
<gene>
    <name evidence="2" type="ORF">ACFQV2_14750</name>
</gene>
<organism evidence="2 3">
    <name type="scientific">Actinokineospora soli</name>
    <dbReference type="NCBI Taxonomy" id="1048753"/>
    <lineage>
        <taxon>Bacteria</taxon>
        <taxon>Bacillati</taxon>
        <taxon>Actinomycetota</taxon>
        <taxon>Actinomycetes</taxon>
        <taxon>Pseudonocardiales</taxon>
        <taxon>Pseudonocardiaceae</taxon>
        <taxon>Actinokineospora</taxon>
    </lineage>
</organism>
<comment type="caution">
    <text evidence="2">The sequence shown here is derived from an EMBL/GenBank/DDBJ whole genome shotgun (WGS) entry which is preliminary data.</text>
</comment>
<dbReference type="InterPro" id="IPR006827">
    <property type="entry name" value="Lant_deHydtase_N"/>
</dbReference>
<proteinExistence type="predicted"/>
<name>A0ABW2TMK4_9PSEU</name>
<evidence type="ECO:0000259" key="1">
    <source>
        <dbReference type="Pfam" id="PF04738"/>
    </source>
</evidence>
<sequence>MPPRVGLPDQTLRAAGVIAGRLRALGTAQALECAGVFDALQRIEDGFSRADAEQRTHLLAELRGLVHRFVDLTGSPSPAKEAMRAAIYEDVGTRAHGASWRPDLLEANRDHFALFQRIVPVIDNATIEKLGLYSFFARSYGEHAEVPFTELYRAFADLEPERASEVMCGVGDAESDRVRDLRARFFALLRDAPTEDDETRLDPRRLREFADALPATVTPWRSAAYRVQIADGRLAVVNGVTTGHGVFFSRYCDMFDQDGGWSLSERLREHVAATAPRQTDITAALGLNFNLHPRLTPFELVYPGSVTREGARGVLTLADLVVRADPSTRRLHLVSRVDGQPVELVPMNFLHPIAAPMLYRFLCAFAPTRTYRGGLWDQVDRAEGTGHSTHPRVLLGDLVLDRRSWRFAADELPGLAGLEQQDLSALAEFDRWRRDRGVPRQGFFRVVAPQRGPGADRDFFAETRQWAVEARSARLHKPHFYDARNPFLMHVLAKQARATPGGSVVLHECLPEAAEYGGSGRAEEYFIEFTLGGGRGE</sequence>
<keyword evidence="3" id="KW-1185">Reference proteome</keyword>
<dbReference type="Pfam" id="PF04738">
    <property type="entry name" value="Lant_dehydr_N"/>
    <property type="match status" value="1"/>
</dbReference>
<evidence type="ECO:0000313" key="2">
    <source>
        <dbReference type="EMBL" id="MFC7614599.1"/>
    </source>
</evidence>
<dbReference type="Proteomes" id="UP001596512">
    <property type="component" value="Unassembled WGS sequence"/>
</dbReference>
<accession>A0ABW2TMK4</accession>
<protein>
    <submittedName>
        <fullName evidence="2">Lantibiotic dehydratase</fullName>
    </submittedName>
</protein>